<name>A0A3D8RZ91_9EURO</name>
<feature type="compositionally biased region" description="Low complexity" evidence="6">
    <location>
        <begin position="1495"/>
        <end position="1511"/>
    </location>
</feature>
<organism evidence="7 8">
    <name type="scientific">Aspergillus mulundensis</name>
    <dbReference type="NCBI Taxonomy" id="1810919"/>
    <lineage>
        <taxon>Eukaryota</taxon>
        <taxon>Fungi</taxon>
        <taxon>Dikarya</taxon>
        <taxon>Ascomycota</taxon>
        <taxon>Pezizomycotina</taxon>
        <taxon>Eurotiomycetes</taxon>
        <taxon>Eurotiomycetidae</taxon>
        <taxon>Eurotiales</taxon>
        <taxon>Aspergillaceae</taxon>
        <taxon>Aspergillus</taxon>
        <taxon>Aspergillus subgen. Nidulantes</taxon>
    </lineage>
</organism>
<dbReference type="GO" id="GO:0051301">
    <property type="term" value="P:cell division"/>
    <property type="evidence" value="ECO:0007669"/>
    <property type="project" value="UniProtKB-KW"/>
</dbReference>
<accession>A0A3D8RZ91</accession>
<dbReference type="GO" id="GO:0007064">
    <property type="term" value="P:mitotic sister chromatid cohesion"/>
    <property type="evidence" value="ECO:0007669"/>
    <property type="project" value="InterPro"/>
</dbReference>
<evidence type="ECO:0000313" key="7">
    <source>
        <dbReference type="EMBL" id="RDW79180.1"/>
    </source>
</evidence>
<dbReference type="SUPFAM" id="SSF48371">
    <property type="entry name" value="ARM repeat"/>
    <property type="match status" value="1"/>
</dbReference>
<comment type="caution">
    <text evidence="7">The sequence shown here is derived from an EMBL/GenBank/DDBJ whole genome shotgun (WGS) entry which is preliminary data.</text>
</comment>
<feature type="compositionally biased region" description="Basic residues" evidence="6">
    <location>
        <begin position="1485"/>
        <end position="1494"/>
    </location>
</feature>
<evidence type="ECO:0000256" key="2">
    <source>
        <dbReference type="ARBA" id="ARBA00022618"/>
    </source>
</evidence>
<evidence type="ECO:0000256" key="3">
    <source>
        <dbReference type="ARBA" id="ARBA00022776"/>
    </source>
</evidence>
<evidence type="ECO:0000313" key="8">
    <source>
        <dbReference type="Proteomes" id="UP000256690"/>
    </source>
</evidence>
<dbReference type="InterPro" id="IPR016024">
    <property type="entry name" value="ARM-type_fold"/>
</dbReference>
<feature type="compositionally biased region" description="Low complexity" evidence="6">
    <location>
        <begin position="1372"/>
        <end position="1383"/>
    </location>
</feature>
<keyword evidence="4" id="KW-0539">Nucleus</keyword>
<feature type="region of interest" description="Disordered" evidence="6">
    <location>
        <begin position="297"/>
        <end position="320"/>
    </location>
</feature>
<dbReference type="InterPro" id="IPR039776">
    <property type="entry name" value="Pds5"/>
</dbReference>
<dbReference type="GeneID" id="38116402"/>
<evidence type="ECO:0000256" key="4">
    <source>
        <dbReference type="ARBA" id="ARBA00023242"/>
    </source>
</evidence>
<feature type="region of interest" description="Disordered" evidence="6">
    <location>
        <begin position="603"/>
        <end position="623"/>
    </location>
</feature>
<dbReference type="STRING" id="1810919.A0A3D8RZ91"/>
<feature type="compositionally biased region" description="Basic and acidic residues" evidence="6">
    <location>
        <begin position="1318"/>
        <end position="1342"/>
    </location>
</feature>
<evidence type="ECO:0000256" key="1">
    <source>
        <dbReference type="ARBA" id="ARBA00004123"/>
    </source>
</evidence>
<dbReference type="GO" id="GO:0005634">
    <property type="term" value="C:nucleus"/>
    <property type="evidence" value="ECO:0007669"/>
    <property type="project" value="UniProtKB-SubCell"/>
</dbReference>
<gene>
    <name evidence="7" type="ORF">DSM5745_06032</name>
</gene>
<dbReference type="RefSeq" id="XP_026603880.1">
    <property type="nucleotide sequence ID" value="XM_026748048.1"/>
</dbReference>
<dbReference type="CDD" id="cd19953">
    <property type="entry name" value="PDS5"/>
    <property type="match status" value="1"/>
</dbReference>
<dbReference type="Pfam" id="PF20168">
    <property type="entry name" value="PDS5"/>
    <property type="match status" value="1"/>
</dbReference>
<dbReference type="PANTHER" id="PTHR12663:SF0">
    <property type="entry name" value="PRECOCIOUS DISSOCIATION OF SISTERS 5, ISOFORM A"/>
    <property type="match status" value="1"/>
</dbReference>
<dbReference type="OrthoDB" id="200660at2759"/>
<evidence type="ECO:0008006" key="9">
    <source>
        <dbReference type="Google" id="ProtNLM"/>
    </source>
</evidence>
<feature type="region of interest" description="Disordered" evidence="6">
    <location>
        <begin position="1301"/>
        <end position="1511"/>
    </location>
</feature>
<sequence length="1511" mass="166540">MPSRTRQGPSVAVEDVESEEPSGGLRRLKFNEPLSWRVGRSAIPIADLLQRLQTLSQELRKFDQEEVEKESLTKVSQELATAQLLGHKDKGVRAWATCCIVDVLRLCAPDAPFTGNQLKDIFTCIVSSIIPSLGDPSNPYNGQHIYVLNSLAEVKSVVLMTDLDHPDTLVVPLFTSCFDIVAGSAKASTGEPVAKNVEYDMTRLLVTVIDESPVLAPDVVDVIMAQFLRVDPRVVEGPGKKGKKPEAQVDEKQETLLLKDYPPAYNMAKAICQACPERMTSHVSQYFNNVIIDASSAGAQNRPSKQSRKPNLDDSDEEGEDIKELGKAHRLIRELWRACPDVLQNVIPQLEAELSAESMSLRLLATQTIGDLTSGTGVAGPPPSLPMDPAAYPQVKLDEYTQSIPQPNVLLMPFAPKPFSQAHSSAYDSFLSRRLDKSASVRASWATAIGRIILTSAGGSGLSDNEEQTLITHLASMLRDADERVRLAAVDAVGTFGFSHIVNKLGVSGGVSTEDSLLFILAERVKDRKSQVREHATKILARAWAVASGEIEQDHEQVTALLKEGPSRILDAYYTNDPEIHVSIDRAMFEVLLPLSYPPIKPKLSRSGSSQSQRLKDSQAIEPESESDVDKIRVRRILTLLSGLDEKAKKVFFAMQKRQVSLRTAVTVYLQACEEYNGGVMEKNKDQIKAQLTKVVDALAKTFPDSGRTSADLWKFAKIHDRRSYQLIRFAIAAVSDYRTVTKAIKELARRIQASNTTILHETLTPLLYRCSSIVFNRSHIPAIMGISRSDENGLAAPAHEMLKEISSLNPEVLEAQVQEICKDLEAQAPKAATVSAAGTEEILKACSGFAKKLPSKLPKQRKFYQALVDYALHSPSPRAAKHAVFILMAVADKKEMYAKDLVEKCVSKCTYNSDRFLTKLATLSQLNLLAPRQADEESDAIIKISVNQILLTNRSPTPDSEYSWSNQVDDETAAKEWALKIIVNRLRAKDGSDSDEDFRAHAQPVYDTLNKLIVNSGELSKKKDTPATQKSRLRLLAANSLLKLCSSHALCEQLLTPKDFNSIALVAQDPIPEVRSGFINQLKKKLVQDTRLGPRWYVIPYLLAFEPQVGLKDSTLTWLRSRAAFFAQQTGGKKGEKQTVMEALFSRLLSLLAYHPDYPPADLDESTKLDELTDFARYILFYLSAVANEHNLSLIFHIAQRVKQARDGITKSDEMSTRLHTLSDLAQATIRRFADIYSQQRRFGGGAGGVSILQTYPGKVGVPSSIFAPMGSHREAQEVADTTFLPEDAEDRLDRVVRASMRTKSGSSQAAAKKRKTDNAHEGNRDASATKKAKKNSETSSKRKSAASTVGSRTPKRKSTKKTGDDWSSDGGEAAGEAANSAARRRSNRGGGSRRISYADRDSDDDDMEMDEWNQGQEEEGEEQAEGAEDASSDSELSEADSNMLEELDDDDNETSEKENEPHDEQNGDHAKSESPAPVDSKAKSKSAGKRAPKTPTRTTTLPTRRSARR</sequence>
<keyword evidence="3" id="KW-0498">Mitosis</keyword>
<keyword evidence="2" id="KW-0132">Cell division</keyword>
<feature type="region of interest" description="Disordered" evidence="6">
    <location>
        <begin position="1"/>
        <end position="24"/>
    </location>
</feature>
<dbReference type="GO" id="GO:0000785">
    <property type="term" value="C:chromatin"/>
    <property type="evidence" value="ECO:0007669"/>
    <property type="project" value="TreeGrafter"/>
</dbReference>
<dbReference type="Gene3D" id="1.25.10.10">
    <property type="entry name" value="Leucine-rich Repeat Variant"/>
    <property type="match status" value="1"/>
</dbReference>
<dbReference type="PANTHER" id="PTHR12663">
    <property type="entry name" value="ANDROGEN INDUCED INHIBITOR OF PROLIFERATION AS3 / PDS5-RELATED"/>
    <property type="match status" value="1"/>
</dbReference>
<evidence type="ECO:0000256" key="5">
    <source>
        <dbReference type="ARBA" id="ARBA00023306"/>
    </source>
</evidence>
<protein>
    <recommendedName>
        <fullName evidence="9">BimD protein</fullName>
    </recommendedName>
</protein>
<feature type="compositionally biased region" description="Basic and acidic residues" evidence="6">
    <location>
        <begin position="1456"/>
        <end position="1474"/>
    </location>
</feature>
<dbReference type="GO" id="GO:0006281">
    <property type="term" value="P:DNA repair"/>
    <property type="evidence" value="ECO:0007669"/>
    <property type="project" value="TreeGrafter"/>
</dbReference>
<feature type="compositionally biased region" description="Acidic residues" evidence="6">
    <location>
        <begin position="1403"/>
        <end position="1455"/>
    </location>
</feature>
<keyword evidence="5" id="KW-0131">Cell cycle</keyword>
<dbReference type="EMBL" id="PVWQ01000006">
    <property type="protein sequence ID" value="RDW79180.1"/>
    <property type="molecule type" value="Genomic_DNA"/>
</dbReference>
<keyword evidence="8" id="KW-1185">Reference proteome</keyword>
<dbReference type="InterPro" id="IPR011989">
    <property type="entry name" value="ARM-like"/>
</dbReference>
<dbReference type="Proteomes" id="UP000256690">
    <property type="component" value="Unassembled WGS sequence"/>
</dbReference>
<evidence type="ECO:0000256" key="6">
    <source>
        <dbReference type="SAM" id="MobiDB-lite"/>
    </source>
</evidence>
<comment type="subcellular location">
    <subcellularLocation>
        <location evidence="1">Nucleus</location>
    </subcellularLocation>
</comment>
<proteinExistence type="predicted"/>
<reference evidence="7 8" key="1">
    <citation type="journal article" date="2018" name="IMA Fungus">
        <title>IMA Genome-F 9: Draft genome sequence of Annulohypoxylon stygium, Aspergillus mulundensis, Berkeleyomyces basicola (syn. Thielaviopsis basicola), Ceratocystis smalleyi, two Cercospora beticola strains, Coleophoma cylindrospora, Fusarium fracticaudum, Phialophora cf. hyalina, and Morchella septimelata.</title>
        <authorList>
            <person name="Wingfield B.D."/>
            <person name="Bills G.F."/>
            <person name="Dong Y."/>
            <person name="Huang W."/>
            <person name="Nel W.J."/>
            <person name="Swalarsk-Parry B.S."/>
            <person name="Vaghefi N."/>
            <person name="Wilken P.M."/>
            <person name="An Z."/>
            <person name="de Beer Z.W."/>
            <person name="De Vos L."/>
            <person name="Chen L."/>
            <person name="Duong T.A."/>
            <person name="Gao Y."/>
            <person name="Hammerbacher A."/>
            <person name="Kikkert J.R."/>
            <person name="Li Y."/>
            <person name="Li H."/>
            <person name="Li K."/>
            <person name="Li Q."/>
            <person name="Liu X."/>
            <person name="Ma X."/>
            <person name="Naidoo K."/>
            <person name="Pethybridge S.J."/>
            <person name="Sun J."/>
            <person name="Steenkamp E.T."/>
            <person name="van der Nest M.A."/>
            <person name="van Wyk S."/>
            <person name="Wingfield M.J."/>
            <person name="Xiong C."/>
            <person name="Yue Q."/>
            <person name="Zhang X."/>
        </authorList>
    </citation>
    <scope>NUCLEOTIDE SEQUENCE [LARGE SCALE GENOMIC DNA]</scope>
    <source>
        <strain evidence="7 8">DSM 5745</strain>
    </source>
</reference>